<dbReference type="InterPro" id="IPR012338">
    <property type="entry name" value="Beta-lactam/transpept-like"/>
</dbReference>
<evidence type="ECO:0000256" key="10">
    <source>
        <dbReference type="ARBA" id="ARBA00022984"/>
    </source>
</evidence>
<dbReference type="GO" id="GO:0008658">
    <property type="term" value="F:penicillin binding"/>
    <property type="evidence" value="ECO:0007669"/>
    <property type="project" value="InterPro"/>
</dbReference>
<evidence type="ECO:0000313" key="20">
    <source>
        <dbReference type="Proteomes" id="UP000422569"/>
    </source>
</evidence>
<keyword evidence="10" id="KW-0573">Peptidoglycan synthesis</keyword>
<dbReference type="Pfam" id="PF00912">
    <property type="entry name" value="Transgly"/>
    <property type="match status" value="1"/>
</dbReference>
<name>A0A6B8M7A7_9HYPH</name>
<dbReference type="InterPro" id="IPR001264">
    <property type="entry name" value="Glyco_trans_51"/>
</dbReference>
<evidence type="ECO:0000256" key="11">
    <source>
        <dbReference type="ARBA" id="ARBA00023268"/>
    </source>
</evidence>
<keyword evidence="11" id="KW-0511">Multifunctional enzyme</keyword>
<feature type="domain" description="Penicillin-binding protein transpeptidase" evidence="17">
    <location>
        <begin position="375"/>
        <end position="606"/>
    </location>
</feature>
<dbReference type="Gene3D" id="1.10.3810.10">
    <property type="entry name" value="Biosynthetic peptidoglycan transglycosylase-like"/>
    <property type="match status" value="1"/>
</dbReference>
<evidence type="ECO:0000256" key="7">
    <source>
        <dbReference type="ARBA" id="ARBA00022679"/>
    </source>
</evidence>
<evidence type="ECO:0000256" key="9">
    <source>
        <dbReference type="ARBA" id="ARBA00022960"/>
    </source>
</evidence>
<keyword evidence="16" id="KW-0472">Membrane</keyword>
<evidence type="ECO:0000313" key="19">
    <source>
        <dbReference type="EMBL" id="QGM96690.1"/>
    </source>
</evidence>
<dbReference type="SUPFAM" id="SSF56601">
    <property type="entry name" value="beta-lactamase/transpeptidase-like"/>
    <property type="match status" value="1"/>
</dbReference>
<sequence>MARGGRRREPKFDEEADDGALRAERRPPARARRAPETDEPDEFEDDDSDEPAQSKPRRRPGSMIGALFYWGLTLSIWGMIGGGALAVYYGSQLPPIDQLAVPKRPPNIAIMGADGELLANRGDTGGAAIRISDLPPYLPKAFIAIEDRRFYSHWGVDPQGIGRALLRNVSGRGGMQGGSTLTQQLAKNLFLTQERTLSRKIQEAILALWLEHKYSKDQILELYLNRVYFGSGAYGVEAASQRYFGHSARTATLSESAVLAGLMKAPSKLAPDRNPEGATERAAQVVTAMTQEGHISEAMAKSALAHPARAMKEQAGGSINYAADYVMDMLDDTIGAIDEDIVVTTTIDGRLQTIAEGALKEELDKKGPKYNVSQGAVVSIDPNGAIRALVGGRDYSESQFNRAVSARRQPGSAFKPFVYLAGLEHGLTPDSVREDGPLNIKGWTPENYSHEYFGPVTLTKALALSLNTVAVRVGMEVGPKTVAKIAHRLGIQSDLQPNASIALGTSEVTPLELVTAFAPFANGGVGVQPHIITRVRTAAGKTLYQRKGSTFGRVIEPQYVAMMNTMMQETLLTGTARKAELPGWQAAGKTGTSQDFRDAWFIGYTSRLVTGVWLGNDDSSPTRKASGGNLPVEIWSRYMSIALKGAPVAGLPTGSWRSEAEEIVAKPLDDLIGIFTGQDKPAPQARPQKRAATPPPESHAQEQPSPESRDETATIAPPQSPRGRRAAREPDDLTPPEDIPDAGPPPTPRGRRPATREKNIIEQLFGGG</sequence>
<keyword evidence="9" id="KW-0133">Cell shape</keyword>
<dbReference type="GO" id="GO:0071555">
    <property type="term" value="P:cell wall organization"/>
    <property type="evidence" value="ECO:0007669"/>
    <property type="project" value="UniProtKB-KW"/>
</dbReference>
<proteinExistence type="inferred from homology"/>
<dbReference type="InterPro" id="IPR036950">
    <property type="entry name" value="PBP_transglycosylase"/>
</dbReference>
<dbReference type="GO" id="GO:0009252">
    <property type="term" value="P:peptidoglycan biosynthetic process"/>
    <property type="evidence" value="ECO:0007669"/>
    <property type="project" value="UniProtKB-UniPathway"/>
</dbReference>
<feature type="domain" description="Glycosyl transferase family 51" evidence="18">
    <location>
        <begin position="125"/>
        <end position="289"/>
    </location>
</feature>
<dbReference type="InterPro" id="IPR001460">
    <property type="entry name" value="PCN-bd_Tpept"/>
</dbReference>
<keyword evidence="20" id="KW-1185">Reference proteome</keyword>
<evidence type="ECO:0000256" key="6">
    <source>
        <dbReference type="ARBA" id="ARBA00022676"/>
    </source>
</evidence>
<evidence type="ECO:0000256" key="4">
    <source>
        <dbReference type="ARBA" id="ARBA00022645"/>
    </source>
</evidence>
<comment type="catalytic activity">
    <reaction evidence="13">
        <text>Preferential cleavage: (Ac)2-L-Lys-D-Ala-|-D-Ala. Also transpeptidation of peptidyl-alanyl moieties that are N-acyl substituents of D-alanine.</text>
        <dbReference type="EC" id="3.4.16.4"/>
    </reaction>
</comment>
<evidence type="ECO:0000256" key="1">
    <source>
        <dbReference type="ARBA" id="ARBA00004752"/>
    </source>
</evidence>
<gene>
    <name evidence="19" type="ORF">F7D14_03805</name>
</gene>
<evidence type="ECO:0000256" key="12">
    <source>
        <dbReference type="ARBA" id="ARBA00023316"/>
    </source>
</evidence>
<dbReference type="Pfam" id="PF00905">
    <property type="entry name" value="Transpeptidase"/>
    <property type="match status" value="1"/>
</dbReference>
<dbReference type="PANTHER" id="PTHR32282:SF33">
    <property type="entry name" value="PEPTIDOGLYCAN GLYCOSYLTRANSFERASE"/>
    <property type="match status" value="1"/>
</dbReference>
<organism evidence="19 20">
    <name type="scientific">Methylocystis parvus</name>
    <dbReference type="NCBI Taxonomy" id="134"/>
    <lineage>
        <taxon>Bacteria</taxon>
        <taxon>Pseudomonadati</taxon>
        <taxon>Pseudomonadota</taxon>
        <taxon>Alphaproteobacteria</taxon>
        <taxon>Hyphomicrobiales</taxon>
        <taxon>Methylocystaceae</taxon>
        <taxon>Methylocystis</taxon>
    </lineage>
</organism>
<dbReference type="InterPro" id="IPR023346">
    <property type="entry name" value="Lysozyme-like_dom_sf"/>
</dbReference>
<evidence type="ECO:0000259" key="17">
    <source>
        <dbReference type="Pfam" id="PF00905"/>
    </source>
</evidence>
<dbReference type="PANTHER" id="PTHR32282">
    <property type="entry name" value="BINDING PROTEIN TRANSPEPTIDASE, PUTATIVE-RELATED"/>
    <property type="match status" value="1"/>
</dbReference>
<dbReference type="EMBL" id="CP044331">
    <property type="protein sequence ID" value="QGM96690.1"/>
    <property type="molecule type" value="Genomic_DNA"/>
</dbReference>
<evidence type="ECO:0000256" key="3">
    <source>
        <dbReference type="ARBA" id="ARBA00007739"/>
    </source>
</evidence>
<keyword evidence="7" id="KW-0808">Transferase</keyword>
<keyword evidence="6" id="KW-0328">Glycosyltransferase</keyword>
<dbReference type="GO" id="GO:0030288">
    <property type="term" value="C:outer membrane-bounded periplasmic space"/>
    <property type="evidence" value="ECO:0007669"/>
    <property type="project" value="TreeGrafter"/>
</dbReference>
<dbReference type="FunFam" id="1.10.3810.10:FF:000001">
    <property type="entry name" value="Penicillin-binding protein 1A"/>
    <property type="match status" value="1"/>
</dbReference>
<evidence type="ECO:0000256" key="16">
    <source>
        <dbReference type="SAM" id="Phobius"/>
    </source>
</evidence>
<evidence type="ECO:0000256" key="13">
    <source>
        <dbReference type="ARBA" id="ARBA00034000"/>
    </source>
</evidence>
<evidence type="ECO:0000256" key="2">
    <source>
        <dbReference type="ARBA" id="ARBA00007090"/>
    </source>
</evidence>
<dbReference type="GO" id="GO:0008360">
    <property type="term" value="P:regulation of cell shape"/>
    <property type="evidence" value="ECO:0007669"/>
    <property type="project" value="UniProtKB-KW"/>
</dbReference>
<dbReference type="RefSeq" id="WP_016920492.1">
    <property type="nucleotide sequence ID" value="NZ_CP044331.1"/>
</dbReference>
<feature type="region of interest" description="Disordered" evidence="15">
    <location>
        <begin position="1"/>
        <end position="58"/>
    </location>
</feature>
<comment type="similarity">
    <text evidence="2">In the C-terminal section; belongs to the transpeptidase family.</text>
</comment>
<feature type="compositionally biased region" description="Acidic residues" evidence="15">
    <location>
        <begin position="37"/>
        <end position="50"/>
    </location>
</feature>
<dbReference type="NCBIfam" id="TIGR02074">
    <property type="entry name" value="PBP_1a_fam"/>
    <property type="match status" value="1"/>
</dbReference>
<evidence type="ECO:0000259" key="18">
    <source>
        <dbReference type="Pfam" id="PF00912"/>
    </source>
</evidence>
<dbReference type="AlphaFoldDB" id="A0A6B8M7A7"/>
<feature type="compositionally biased region" description="Low complexity" evidence="15">
    <location>
        <begin position="680"/>
        <end position="692"/>
    </location>
</feature>
<dbReference type="Proteomes" id="UP000422569">
    <property type="component" value="Chromosome"/>
</dbReference>
<keyword evidence="4" id="KW-0121">Carboxypeptidase</keyword>
<comment type="similarity">
    <text evidence="3">In the N-terminal section; belongs to the glycosyltransferase 51 family.</text>
</comment>
<comment type="pathway">
    <text evidence="1">Cell wall biogenesis; peptidoglycan biosynthesis.</text>
</comment>
<dbReference type="GO" id="GO:0008955">
    <property type="term" value="F:peptidoglycan glycosyltransferase activity"/>
    <property type="evidence" value="ECO:0007669"/>
    <property type="project" value="UniProtKB-EC"/>
</dbReference>
<keyword evidence="5" id="KW-0645">Protease</keyword>
<reference evidence="19 20" key="1">
    <citation type="submission" date="2019-09" db="EMBL/GenBank/DDBJ databases">
        <title>Isolation and complete genome sequencing of Methylocystis species.</title>
        <authorList>
            <person name="Rumah B.L."/>
            <person name="Stead C.E."/>
            <person name="Stevens B.C."/>
            <person name="Minton N.P."/>
            <person name="Grosse-Honebrink A."/>
            <person name="Zhang Y."/>
        </authorList>
    </citation>
    <scope>NUCLEOTIDE SEQUENCE [LARGE SCALE GENOMIC DNA]</scope>
    <source>
        <strain evidence="19 20">BRCS2</strain>
    </source>
</reference>
<keyword evidence="8" id="KW-0378">Hydrolase</keyword>
<comment type="catalytic activity">
    <reaction evidence="14">
        <text>[GlcNAc-(1-&gt;4)-Mur2Ac(oyl-L-Ala-gamma-D-Glu-L-Lys-D-Ala-D-Ala)](n)-di-trans,octa-cis-undecaprenyl diphosphate + beta-D-GlcNAc-(1-&gt;4)-Mur2Ac(oyl-L-Ala-gamma-D-Glu-L-Lys-D-Ala-D-Ala)-di-trans,octa-cis-undecaprenyl diphosphate = [GlcNAc-(1-&gt;4)-Mur2Ac(oyl-L-Ala-gamma-D-Glu-L-Lys-D-Ala-D-Ala)](n+1)-di-trans,octa-cis-undecaprenyl diphosphate + di-trans,octa-cis-undecaprenyl diphosphate + H(+)</text>
        <dbReference type="Rhea" id="RHEA:23708"/>
        <dbReference type="Rhea" id="RHEA-COMP:9602"/>
        <dbReference type="Rhea" id="RHEA-COMP:9603"/>
        <dbReference type="ChEBI" id="CHEBI:15378"/>
        <dbReference type="ChEBI" id="CHEBI:58405"/>
        <dbReference type="ChEBI" id="CHEBI:60033"/>
        <dbReference type="ChEBI" id="CHEBI:78435"/>
        <dbReference type="EC" id="2.4.99.28"/>
    </reaction>
</comment>
<evidence type="ECO:0000256" key="14">
    <source>
        <dbReference type="ARBA" id="ARBA00049902"/>
    </source>
</evidence>
<keyword evidence="12" id="KW-0961">Cell wall biogenesis/degradation</keyword>
<dbReference type="GO" id="GO:0006508">
    <property type="term" value="P:proteolysis"/>
    <property type="evidence" value="ECO:0007669"/>
    <property type="project" value="UniProtKB-KW"/>
</dbReference>
<accession>A0A6B8M7A7</accession>
<dbReference type="InterPro" id="IPR050396">
    <property type="entry name" value="Glycosyltr_51/Transpeptidase"/>
</dbReference>
<dbReference type="SUPFAM" id="SSF53955">
    <property type="entry name" value="Lysozyme-like"/>
    <property type="match status" value="1"/>
</dbReference>
<dbReference type="GO" id="GO:0009002">
    <property type="term" value="F:serine-type D-Ala-D-Ala carboxypeptidase activity"/>
    <property type="evidence" value="ECO:0007669"/>
    <property type="project" value="UniProtKB-EC"/>
</dbReference>
<feature type="region of interest" description="Disordered" evidence="15">
    <location>
        <begin position="674"/>
        <end position="768"/>
    </location>
</feature>
<feature type="transmembrane region" description="Helical" evidence="16">
    <location>
        <begin position="67"/>
        <end position="89"/>
    </location>
</feature>
<evidence type="ECO:0000256" key="5">
    <source>
        <dbReference type="ARBA" id="ARBA00022670"/>
    </source>
</evidence>
<dbReference type="UniPathway" id="UPA00219"/>
<keyword evidence="16" id="KW-1133">Transmembrane helix</keyword>
<evidence type="ECO:0000256" key="15">
    <source>
        <dbReference type="SAM" id="MobiDB-lite"/>
    </source>
</evidence>
<dbReference type="KEGG" id="mpar:F7D14_03805"/>
<evidence type="ECO:0000256" key="8">
    <source>
        <dbReference type="ARBA" id="ARBA00022801"/>
    </source>
</evidence>
<protein>
    <submittedName>
        <fullName evidence="19">PBP1A family penicillin-binding protein</fullName>
    </submittedName>
</protein>
<keyword evidence="16" id="KW-0812">Transmembrane</keyword>
<dbReference type="Gene3D" id="3.40.710.10">
    <property type="entry name" value="DD-peptidase/beta-lactamase superfamily"/>
    <property type="match status" value="1"/>
</dbReference>